<reference evidence="5" key="1">
    <citation type="submission" date="2016-11" db="UniProtKB">
        <authorList>
            <consortium name="WormBaseParasite"/>
        </authorList>
    </citation>
    <scope>IDENTIFICATION</scope>
</reference>
<feature type="compositionally biased region" description="Pro residues" evidence="2">
    <location>
        <begin position="984"/>
        <end position="1001"/>
    </location>
</feature>
<evidence type="ECO:0000313" key="4">
    <source>
        <dbReference type="Proteomes" id="UP000095282"/>
    </source>
</evidence>
<evidence type="ECO:0000256" key="1">
    <source>
        <dbReference type="ARBA" id="ARBA00023203"/>
    </source>
</evidence>
<dbReference type="GO" id="GO:0005737">
    <property type="term" value="C:cytoplasm"/>
    <property type="evidence" value="ECO:0007669"/>
    <property type="project" value="TreeGrafter"/>
</dbReference>
<dbReference type="eggNOG" id="KOG1925">
    <property type="taxonomic scope" value="Eukaryota"/>
</dbReference>
<dbReference type="PANTHER" id="PTHR45920:SF4">
    <property type="entry name" value="FORMIN HOMOLOGY 2 DOMAIN CONTAINING, ISOFORM I"/>
    <property type="match status" value="1"/>
</dbReference>
<feature type="compositionally biased region" description="Pro residues" evidence="2">
    <location>
        <begin position="256"/>
        <end position="265"/>
    </location>
</feature>
<keyword evidence="1" id="KW-0009">Actin-binding</keyword>
<dbReference type="SUPFAM" id="SSF48371">
    <property type="entry name" value="ARM repeat"/>
    <property type="match status" value="1"/>
</dbReference>
<feature type="compositionally biased region" description="Basic and acidic residues" evidence="2">
    <location>
        <begin position="741"/>
        <end position="764"/>
    </location>
</feature>
<proteinExistence type="predicted"/>
<feature type="compositionally biased region" description="Basic and acidic residues" evidence="2">
    <location>
        <begin position="835"/>
        <end position="846"/>
    </location>
</feature>
<dbReference type="InterPro" id="IPR011989">
    <property type="entry name" value="ARM-like"/>
</dbReference>
<dbReference type="PANTHER" id="PTHR45920">
    <property type="entry name" value="FORMIN HOMOLOGY 2 DOMAIN CONTAINING, ISOFORM I"/>
    <property type="match status" value="1"/>
</dbReference>
<protein>
    <submittedName>
        <fullName evidence="5">GBD/FH3 domain-containing protein</fullName>
    </submittedName>
</protein>
<feature type="region of interest" description="Disordered" evidence="2">
    <location>
        <begin position="556"/>
        <end position="924"/>
    </location>
</feature>
<dbReference type="WBParaSite" id="Csp11.Scaffold629.g9736.t1">
    <property type="protein sequence ID" value="Csp11.Scaffold629.g9736.t1"/>
    <property type="gene ID" value="Csp11.Scaffold629.g9736"/>
</dbReference>
<sequence>MRSHPATASYAPPVVKSRGLRTYDIDVGGSSLRATPIDFDVPVIQKKKSPVVVSAKPYVPSEVFAKPYLPPPPPSTVKQEAPVLYSNKNFTPSKFYEPSTSYAKPYIPPPEKPLINTFSRKMFTPSTEKPPGFPATSSETIAKPYTPAGYSSESKKFPEIRKPMTPPTLSTHVSDESLARNMKSISNELPLIVKPLRKFSRRTTLIEPPTVPSTPVPVDNCSSLPRNFHRPTVLHCAAPVVIGAQSIPFIDEDPPSEPPSIPPTTVPATSLHRREDSGYRSMENIRKLSIPDIRPVVATVTPFTKESTSKEEEEIEEDFDWGDEYLNSRVKRRCSLVLRTQTSLRVKTIIDKLLNCSGRDQRRALFSLKQIFQDDQDLVHEFVQNQGLDCMIRLGRTADQNHQNYILRALGQLMLYVDGMNGIIAHNGTIQWLYELLDSPFRLVVKTALKLLLVFIEYNDNNSLLVLSAIQTVDKSKGQADWSGLMKVLTEKDSPDAETLVYGMTVVNKALHGIPDRDTYYDAVDTLDTLGMEDAIKSMGRSNNKELEEQCRLYERELKEEDERGDNDDDVVKMRSSDSFKDQSRRSSQGSHDSAITMGSEEDGSRSPDSFKQTPSPAPPPPSVPLVTPPSACNTLERRSRAYEHEMPEDIETALEKLNKALQNRREAEKLKAEEARRKEAERIEEIERMRQQAEERRRREREEEERRMREEEERETQRRREEREVRFAKTDIVAASSSGADDKKATMRRRHEEARRRQLEHEQFTANRTMFNKIDTPAAPRVPSPVSPVSSPWQPPPVADDIQPTTSTSPDFGTLRNKKIPEPIQLVQENQENEIPKETDDDSSKPVKAPPPSFPTLFSPTESKTMDFSEVATEEPEERAPPPPKAKIEPDVGSGNSFADMLQKRAARSAAANAGTFEKKESEAEVQWKKAAENLEKRPLIINDLDFSQFHGVEYQQDPLQLARIAKMKEMNENGRGGASIGVPPPPPPPSAIPLPPRCE</sequence>
<evidence type="ECO:0000313" key="5">
    <source>
        <dbReference type="WBParaSite" id="Csp11.Scaffold629.g9736.t1"/>
    </source>
</evidence>
<feature type="region of interest" description="Disordered" evidence="2">
    <location>
        <begin position="969"/>
        <end position="1001"/>
    </location>
</feature>
<accession>A0A1I7UIS6</accession>
<feature type="region of interest" description="Disordered" evidence="2">
    <location>
        <begin position="126"/>
        <end position="173"/>
    </location>
</feature>
<dbReference type="GO" id="GO:0051015">
    <property type="term" value="F:actin filament binding"/>
    <property type="evidence" value="ECO:0007669"/>
    <property type="project" value="TreeGrafter"/>
</dbReference>
<evidence type="ECO:0000259" key="3">
    <source>
        <dbReference type="PROSITE" id="PS51232"/>
    </source>
</evidence>
<dbReference type="Gene3D" id="1.25.10.10">
    <property type="entry name" value="Leucine-rich Repeat Variant"/>
    <property type="match status" value="1"/>
</dbReference>
<feature type="compositionally biased region" description="Basic and acidic residues" evidence="2">
    <location>
        <begin position="636"/>
        <end position="730"/>
    </location>
</feature>
<feature type="compositionally biased region" description="Basic and acidic residues" evidence="2">
    <location>
        <begin position="153"/>
        <end position="162"/>
    </location>
</feature>
<feature type="domain" description="GBD/FH3" evidence="3">
    <location>
        <begin position="269"/>
        <end position="674"/>
    </location>
</feature>
<dbReference type="STRING" id="1561998.A0A1I7UIS6"/>
<dbReference type="GO" id="GO:0030866">
    <property type="term" value="P:cortical actin cytoskeleton organization"/>
    <property type="evidence" value="ECO:0007669"/>
    <property type="project" value="TreeGrafter"/>
</dbReference>
<feature type="region of interest" description="Disordered" evidence="2">
    <location>
        <begin position="253"/>
        <end position="278"/>
    </location>
</feature>
<dbReference type="InterPro" id="IPR056771">
    <property type="entry name" value="FH3_FHOD1-3-like"/>
</dbReference>
<dbReference type="Pfam" id="PF24959">
    <property type="entry name" value="FH3_FHOD1-3"/>
    <property type="match status" value="1"/>
</dbReference>
<organism evidence="4 5">
    <name type="scientific">Caenorhabditis tropicalis</name>
    <dbReference type="NCBI Taxonomy" id="1561998"/>
    <lineage>
        <taxon>Eukaryota</taxon>
        <taxon>Metazoa</taxon>
        <taxon>Ecdysozoa</taxon>
        <taxon>Nematoda</taxon>
        <taxon>Chromadorea</taxon>
        <taxon>Rhabditida</taxon>
        <taxon>Rhabditina</taxon>
        <taxon>Rhabditomorpha</taxon>
        <taxon>Rhabditoidea</taxon>
        <taxon>Rhabditidae</taxon>
        <taxon>Peloderinae</taxon>
        <taxon>Caenorhabditis</taxon>
    </lineage>
</organism>
<dbReference type="PROSITE" id="PS51232">
    <property type="entry name" value="GBD_FH3"/>
    <property type="match status" value="1"/>
</dbReference>
<keyword evidence="4" id="KW-1185">Reference proteome</keyword>
<dbReference type="GO" id="GO:0005856">
    <property type="term" value="C:cytoskeleton"/>
    <property type="evidence" value="ECO:0007669"/>
    <property type="project" value="TreeGrafter"/>
</dbReference>
<name>A0A1I7UIS6_9PELO</name>
<feature type="compositionally biased region" description="Basic and acidic residues" evidence="2">
    <location>
        <begin position="570"/>
        <end position="585"/>
    </location>
</feature>
<dbReference type="AlphaFoldDB" id="A0A1I7UIS6"/>
<dbReference type="InterPro" id="IPR016024">
    <property type="entry name" value="ARM-type_fold"/>
</dbReference>
<feature type="compositionally biased region" description="Pro residues" evidence="2">
    <location>
        <begin position="616"/>
        <end position="628"/>
    </location>
</feature>
<dbReference type="InterPro" id="IPR014768">
    <property type="entry name" value="GBD/FH3_dom"/>
</dbReference>
<evidence type="ECO:0000256" key="2">
    <source>
        <dbReference type="SAM" id="MobiDB-lite"/>
    </source>
</evidence>
<dbReference type="Proteomes" id="UP000095282">
    <property type="component" value="Unplaced"/>
</dbReference>